<reference evidence="2" key="1">
    <citation type="submission" date="2023-03" db="EMBL/GenBank/DDBJ databases">
        <title>Chromosome-scale reference genome and RAD-based genetic map of yellow starthistle (Centaurea solstitialis) reveal putative structural variation and QTLs associated with invader traits.</title>
        <authorList>
            <person name="Reatini B."/>
            <person name="Cang F.A."/>
            <person name="Jiang Q."/>
            <person name="Mckibben M.T.W."/>
            <person name="Barker M.S."/>
            <person name="Rieseberg L.H."/>
            <person name="Dlugosch K.M."/>
        </authorList>
    </citation>
    <scope>NUCLEOTIDE SEQUENCE</scope>
    <source>
        <strain evidence="2">CAN-66</strain>
        <tissue evidence="2">Leaf</tissue>
    </source>
</reference>
<organism evidence="2 3">
    <name type="scientific">Centaurea solstitialis</name>
    <name type="common">yellow star-thistle</name>
    <dbReference type="NCBI Taxonomy" id="347529"/>
    <lineage>
        <taxon>Eukaryota</taxon>
        <taxon>Viridiplantae</taxon>
        <taxon>Streptophyta</taxon>
        <taxon>Embryophyta</taxon>
        <taxon>Tracheophyta</taxon>
        <taxon>Spermatophyta</taxon>
        <taxon>Magnoliopsida</taxon>
        <taxon>eudicotyledons</taxon>
        <taxon>Gunneridae</taxon>
        <taxon>Pentapetalae</taxon>
        <taxon>asterids</taxon>
        <taxon>campanulids</taxon>
        <taxon>Asterales</taxon>
        <taxon>Asteraceae</taxon>
        <taxon>Carduoideae</taxon>
        <taxon>Cardueae</taxon>
        <taxon>Centaureinae</taxon>
        <taxon>Centaurea</taxon>
    </lineage>
</organism>
<protein>
    <submittedName>
        <fullName evidence="2">Uncharacterized protein</fullName>
    </submittedName>
</protein>
<evidence type="ECO:0000313" key="3">
    <source>
        <dbReference type="Proteomes" id="UP001172457"/>
    </source>
</evidence>
<dbReference type="EMBL" id="JARYMX010000002">
    <property type="protein sequence ID" value="KAJ9559612.1"/>
    <property type="molecule type" value="Genomic_DNA"/>
</dbReference>
<sequence>MAEQNFFAGDYSGAGECYFGHHKPTEFNNHCNSSVSGSEAPFSSSGNVSRFSESRFSGVEMCLPYDDLGELEWLSNLTHDQSFSTADEFPFQFRDSKFISAPVIETPATATSSSHTTSPEFRSQPLVTTRTNSQIFQTEVFVPQTIPIAPCNWTSRIRHLKSSSASKTAIKTHKPTSFFQVLEPSEGTSFKKQRRGEKNLPTTSNGKRRRRLSSDAVVRSSRTFGDHQVPALRIRYDAAVALGPNGAQDALQRVWGPLQVGSVGTRIPTRSQPDLRVGKAFELAPEVMEIRRQKELRNVNRESVDRGSVLDGSDGGGCLMDRQSGPDLLLLSILKYCKLRICKLVLASMIMYR</sequence>
<comment type="caution">
    <text evidence="2">The sequence shown here is derived from an EMBL/GenBank/DDBJ whole genome shotgun (WGS) entry which is preliminary data.</text>
</comment>
<dbReference type="Proteomes" id="UP001172457">
    <property type="component" value="Chromosome 2"/>
</dbReference>
<evidence type="ECO:0000256" key="1">
    <source>
        <dbReference type="SAM" id="MobiDB-lite"/>
    </source>
</evidence>
<accession>A0AA38WFS1</accession>
<gene>
    <name evidence="2" type="ORF">OSB04_004772</name>
</gene>
<feature type="region of interest" description="Disordered" evidence="1">
    <location>
        <begin position="183"/>
        <end position="213"/>
    </location>
</feature>
<name>A0AA38WFS1_9ASTR</name>
<keyword evidence="3" id="KW-1185">Reference proteome</keyword>
<proteinExistence type="predicted"/>
<evidence type="ECO:0000313" key="2">
    <source>
        <dbReference type="EMBL" id="KAJ9559612.1"/>
    </source>
</evidence>
<dbReference type="AlphaFoldDB" id="A0AA38WFS1"/>